<dbReference type="InterPro" id="IPR016181">
    <property type="entry name" value="Acyl_CoA_acyltransferase"/>
</dbReference>
<dbReference type="CDD" id="cd04301">
    <property type="entry name" value="NAT_SF"/>
    <property type="match status" value="1"/>
</dbReference>
<evidence type="ECO:0000313" key="4">
    <source>
        <dbReference type="Proteomes" id="UP000319257"/>
    </source>
</evidence>
<dbReference type="InterPro" id="IPR000182">
    <property type="entry name" value="GNAT_dom"/>
</dbReference>
<feature type="region of interest" description="Disordered" evidence="1">
    <location>
        <begin position="65"/>
        <end position="96"/>
    </location>
</feature>
<dbReference type="STRING" id="1093900.A0A507AYY2"/>
<feature type="domain" description="N-acetyltransferase" evidence="2">
    <location>
        <begin position="15"/>
        <end position="238"/>
    </location>
</feature>
<dbReference type="GO" id="GO:0016747">
    <property type="term" value="F:acyltransferase activity, transferring groups other than amino-acyl groups"/>
    <property type="evidence" value="ECO:0007669"/>
    <property type="project" value="InterPro"/>
</dbReference>
<dbReference type="Gene3D" id="3.40.630.30">
    <property type="match status" value="1"/>
</dbReference>
<dbReference type="PROSITE" id="PS51186">
    <property type="entry name" value="GNAT"/>
    <property type="match status" value="1"/>
</dbReference>
<evidence type="ECO:0000259" key="2">
    <source>
        <dbReference type="PROSITE" id="PS51186"/>
    </source>
</evidence>
<dbReference type="GeneID" id="41968705"/>
<proteinExistence type="predicted"/>
<dbReference type="InParanoid" id="A0A507AYY2"/>
<dbReference type="SUPFAM" id="SSF55729">
    <property type="entry name" value="Acyl-CoA N-acyltransferases (Nat)"/>
    <property type="match status" value="1"/>
</dbReference>
<evidence type="ECO:0000256" key="1">
    <source>
        <dbReference type="SAM" id="MobiDB-lite"/>
    </source>
</evidence>
<dbReference type="Pfam" id="PF00583">
    <property type="entry name" value="Acetyltransf_1"/>
    <property type="match status" value="1"/>
</dbReference>
<gene>
    <name evidence="3" type="ORF">E0L32_001258</name>
</gene>
<evidence type="ECO:0000313" key="3">
    <source>
        <dbReference type="EMBL" id="TPX10061.1"/>
    </source>
</evidence>
<name>A0A507AYY2_9PEZI</name>
<organism evidence="3 4">
    <name type="scientific">Thyridium curvatum</name>
    <dbReference type="NCBI Taxonomy" id="1093900"/>
    <lineage>
        <taxon>Eukaryota</taxon>
        <taxon>Fungi</taxon>
        <taxon>Dikarya</taxon>
        <taxon>Ascomycota</taxon>
        <taxon>Pezizomycotina</taxon>
        <taxon>Sordariomycetes</taxon>
        <taxon>Sordariomycetidae</taxon>
        <taxon>Thyridiales</taxon>
        <taxon>Thyridiaceae</taxon>
        <taxon>Thyridium</taxon>
    </lineage>
</organism>
<keyword evidence="4" id="KW-1185">Reference proteome</keyword>
<reference evidence="3 4" key="1">
    <citation type="submission" date="2019-06" db="EMBL/GenBank/DDBJ databases">
        <title>Draft genome sequence of the filamentous fungus Phialemoniopsis curvata isolated from diesel fuel.</title>
        <authorList>
            <person name="Varaljay V.A."/>
            <person name="Lyon W.J."/>
            <person name="Crouch A.L."/>
            <person name="Drake C.E."/>
            <person name="Hollomon J.M."/>
            <person name="Nadeau L.J."/>
            <person name="Nunn H.S."/>
            <person name="Stevenson B.S."/>
            <person name="Bojanowski C.L."/>
            <person name="Crookes-Goodson W.J."/>
        </authorList>
    </citation>
    <scope>NUCLEOTIDE SEQUENCE [LARGE SCALE GENOMIC DNA]</scope>
    <source>
        <strain evidence="3 4">D216</strain>
    </source>
</reference>
<dbReference type="AlphaFoldDB" id="A0A507AYY2"/>
<comment type="caution">
    <text evidence="3">The sequence shown here is derived from an EMBL/GenBank/DDBJ whole genome shotgun (WGS) entry which is preliminary data.</text>
</comment>
<dbReference type="OrthoDB" id="2326446at2759"/>
<dbReference type="RefSeq" id="XP_030991772.1">
    <property type="nucleotide sequence ID" value="XM_031135317.1"/>
</dbReference>
<dbReference type="EMBL" id="SKBQ01000005">
    <property type="protein sequence ID" value="TPX10061.1"/>
    <property type="molecule type" value="Genomic_DNA"/>
</dbReference>
<accession>A0A507AYY2</accession>
<feature type="compositionally biased region" description="Low complexity" evidence="1">
    <location>
        <begin position="83"/>
        <end position="94"/>
    </location>
</feature>
<dbReference type="Proteomes" id="UP000319257">
    <property type="component" value="Unassembled WGS sequence"/>
</dbReference>
<sequence length="238" mass="27546">MTHQVDATNKRPAKCTLEPMDLHNPEDFEELLAQRKLCGWDMEPAVLEKWRRLCDEKRKNMFWIIPTAPSHAPEQVRTDGDSDSQGQQQQQQQQRLRVGHICLQSYDDPPDPRVASEDKSVMMISTFFIKPEYRSGGLGTEAVKALEGWAKTAPYGSPDCRAVTVHTVSRRYSEDDSDEFRGLYARRGLPTPERGRSNEDWYARMGYVKWKEERRYEDKLLDGTEIKLLAVYMSKDIS</sequence>
<protein>
    <recommendedName>
        <fullName evidence="2">N-acetyltransferase domain-containing protein</fullName>
    </recommendedName>
</protein>